<dbReference type="GO" id="GO:0007608">
    <property type="term" value="P:sensory perception of smell"/>
    <property type="evidence" value="ECO:0007669"/>
    <property type="project" value="UniProtKB-KW"/>
</dbReference>
<keyword evidence="5 13" id="KW-0812">Transmembrane</keyword>
<protein>
    <recommendedName>
        <fullName evidence="16">Sensory neuron membrane protein 1</fullName>
    </recommendedName>
</protein>
<keyword evidence="7 13" id="KW-1133">Transmembrane helix</keyword>
<keyword evidence="9" id="KW-1015">Disulfide bond</keyword>
<dbReference type="GO" id="GO:0005044">
    <property type="term" value="F:scavenger receptor activity"/>
    <property type="evidence" value="ECO:0007669"/>
    <property type="project" value="TreeGrafter"/>
</dbReference>
<evidence type="ECO:0000256" key="1">
    <source>
        <dbReference type="ARBA" id="ARBA00004651"/>
    </source>
</evidence>
<dbReference type="Proteomes" id="UP000215335">
    <property type="component" value="Unassembled WGS sequence"/>
</dbReference>
<dbReference type="PANTHER" id="PTHR11923">
    <property type="entry name" value="SCAVENGER RECEPTOR CLASS B TYPE-1 SR-B1"/>
    <property type="match status" value="1"/>
</dbReference>
<keyword evidence="10" id="KW-0675">Receptor</keyword>
<feature type="region of interest" description="Disordered" evidence="12">
    <location>
        <begin position="518"/>
        <end position="549"/>
    </location>
</feature>
<evidence type="ECO:0000256" key="13">
    <source>
        <dbReference type="SAM" id="Phobius"/>
    </source>
</evidence>
<evidence type="ECO:0000256" key="2">
    <source>
        <dbReference type="ARBA" id="ARBA00010532"/>
    </source>
</evidence>
<dbReference type="InterPro" id="IPR002159">
    <property type="entry name" value="CD36_fam"/>
</dbReference>
<dbReference type="EMBL" id="NNAY01002110">
    <property type="protein sequence ID" value="OXU22050.1"/>
    <property type="molecule type" value="Genomic_DNA"/>
</dbReference>
<keyword evidence="15" id="KW-1185">Reference proteome</keyword>
<dbReference type="Pfam" id="PF01130">
    <property type="entry name" value="CD36"/>
    <property type="match status" value="1"/>
</dbReference>
<feature type="transmembrane region" description="Helical" evidence="13">
    <location>
        <begin position="29"/>
        <end position="52"/>
    </location>
</feature>
<dbReference type="AlphaFoldDB" id="A0A232EUL7"/>
<evidence type="ECO:0000256" key="7">
    <source>
        <dbReference type="ARBA" id="ARBA00022989"/>
    </source>
</evidence>
<sequence length="549" mass="62021">MRNTRKVLNDIVEEDKPRNDMALTKIQKIGVGGICMFIFSFLFSGVILPPIVKHEVKKKVALKQGWMMREVWGKFPFSFEFHFYMFNVTNHMDIKGGAKPIVAEVGPFVYEEWQEKVNQVDHDEDDTISYNAKSTFIFNAEKSKGLTGEEEVIMPHFFILGTVNAVLRDKASAMPIVSKALDSIFRKPDSIFVKAKVREILFDGLVIDCNVKDFAGSAVCNEIAQNYEEFRLQPIGDNKYSLSLFGLINGTENKARHRVKRGLKNIMEVGKVVEYDGKNNVSVWDNEICDAFNGTDGSVFHPYFDKKGKDDLVAFNAGLCRSVICHYDSDTKFAGLKLLRYTTDLGTDVDKYPHHKCYCVTPDRCPKKGAMDIFKCVNAPIMITNPHFYLADPWYVSAIEGVKPDREKHMIMIDIDPFTGSPIHVHTRAQFNMFLQPVEKFKLMKTFPNALLPLIWFDEILILPDFLLKEIKGGHRQVAMAKVFKFLMMFGGLGMAGYAGFMHYKATKGENTTEVKKVPVKSSPNGVGSGEKKINISTIQPAPLPANVD</sequence>
<dbReference type="PRINTS" id="PR01609">
    <property type="entry name" value="CD36FAMILY"/>
</dbReference>
<dbReference type="GO" id="GO:0005737">
    <property type="term" value="C:cytoplasm"/>
    <property type="evidence" value="ECO:0007669"/>
    <property type="project" value="TreeGrafter"/>
</dbReference>
<organism evidence="14 15">
    <name type="scientific">Trichomalopsis sarcophagae</name>
    <dbReference type="NCBI Taxonomy" id="543379"/>
    <lineage>
        <taxon>Eukaryota</taxon>
        <taxon>Metazoa</taxon>
        <taxon>Ecdysozoa</taxon>
        <taxon>Arthropoda</taxon>
        <taxon>Hexapoda</taxon>
        <taxon>Insecta</taxon>
        <taxon>Pterygota</taxon>
        <taxon>Neoptera</taxon>
        <taxon>Endopterygota</taxon>
        <taxon>Hymenoptera</taxon>
        <taxon>Apocrita</taxon>
        <taxon>Proctotrupomorpha</taxon>
        <taxon>Chalcidoidea</taxon>
        <taxon>Pteromalidae</taxon>
        <taxon>Pteromalinae</taxon>
        <taxon>Trichomalopsis</taxon>
    </lineage>
</organism>
<evidence type="ECO:0000256" key="3">
    <source>
        <dbReference type="ARBA" id="ARBA00022475"/>
    </source>
</evidence>
<comment type="similarity">
    <text evidence="2">Belongs to the CD36 family.</text>
</comment>
<keyword evidence="11" id="KW-0325">Glycoprotein</keyword>
<reference evidence="14 15" key="1">
    <citation type="journal article" date="2017" name="Curr. Biol.">
        <title>The Evolution of Venom by Co-option of Single-Copy Genes.</title>
        <authorList>
            <person name="Martinson E.O."/>
            <person name="Mrinalini"/>
            <person name="Kelkar Y.D."/>
            <person name="Chang C.H."/>
            <person name="Werren J.H."/>
        </authorList>
    </citation>
    <scope>NUCLEOTIDE SEQUENCE [LARGE SCALE GENOMIC DNA]</scope>
    <source>
        <strain evidence="14 15">Alberta</strain>
        <tissue evidence="14">Whole body</tissue>
    </source>
</reference>
<evidence type="ECO:0000256" key="8">
    <source>
        <dbReference type="ARBA" id="ARBA00023136"/>
    </source>
</evidence>
<comment type="subcellular location">
    <subcellularLocation>
        <location evidence="1">Cell membrane</location>
        <topology evidence="1">Multi-pass membrane protein</topology>
    </subcellularLocation>
</comment>
<dbReference type="STRING" id="543379.A0A232EUL7"/>
<evidence type="ECO:0000256" key="4">
    <source>
        <dbReference type="ARBA" id="ARBA00022606"/>
    </source>
</evidence>
<evidence type="ECO:0000256" key="6">
    <source>
        <dbReference type="ARBA" id="ARBA00022725"/>
    </source>
</evidence>
<comment type="caution">
    <text evidence="14">The sequence shown here is derived from an EMBL/GenBank/DDBJ whole genome shotgun (WGS) entry which is preliminary data.</text>
</comment>
<evidence type="ECO:0000256" key="12">
    <source>
        <dbReference type="SAM" id="MobiDB-lite"/>
    </source>
</evidence>
<evidence type="ECO:0000256" key="11">
    <source>
        <dbReference type="ARBA" id="ARBA00023180"/>
    </source>
</evidence>
<accession>A0A232EUL7</accession>
<proteinExistence type="inferred from homology"/>
<keyword evidence="8 13" id="KW-0472">Membrane</keyword>
<keyword evidence="3" id="KW-1003">Cell membrane</keyword>
<keyword evidence="4" id="KW-0716">Sensory transduction</keyword>
<evidence type="ECO:0000313" key="14">
    <source>
        <dbReference type="EMBL" id="OXU22050.1"/>
    </source>
</evidence>
<evidence type="ECO:0000256" key="10">
    <source>
        <dbReference type="ARBA" id="ARBA00023170"/>
    </source>
</evidence>
<dbReference type="OrthoDB" id="10024078at2759"/>
<dbReference type="PANTHER" id="PTHR11923:SF69">
    <property type="entry name" value="SENSORY NEURON MEMBRANE PROTEIN 1"/>
    <property type="match status" value="1"/>
</dbReference>
<gene>
    <name evidence="14" type="ORF">TSAR_003227</name>
</gene>
<evidence type="ECO:0000256" key="9">
    <source>
        <dbReference type="ARBA" id="ARBA00023157"/>
    </source>
</evidence>
<keyword evidence="6" id="KW-0552">Olfaction</keyword>
<name>A0A232EUL7_9HYME</name>
<evidence type="ECO:0008006" key="16">
    <source>
        <dbReference type="Google" id="ProtNLM"/>
    </source>
</evidence>
<evidence type="ECO:0000313" key="15">
    <source>
        <dbReference type="Proteomes" id="UP000215335"/>
    </source>
</evidence>
<dbReference type="GO" id="GO:0005886">
    <property type="term" value="C:plasma membrane"/>
    <property type="evidence" value="ECO:0007669"/>
    <property type="project" value="UniProtKB-SubCell"/>
</dbReference>
<evidence type="ECO:0000256" key="5">
    <source>
        <dbReference type="ARBA" id="ARBA00022692"/>
    </source>
</evidence>